<dbReference type="Gene3D" id="2.70.98.10">
    <property type="match status" value="1"/>
</dbReference>
<gene>
    <name evidence="1" type="ORF">P8935_04115</name>
</gene>
<dbReference type="AlphaFoldDB" id="A0AAU7DLH7"/>
<dbReference type="InterPro" id="IPR011013">
    <property type="entry name" value="Gal_mutarotase_sf_dom"/>
</dbReference>
<dbReference type="GO" id="GO:0003824">
    <property type="term" value="F:catalytic activity"/>
    <property type="evidence" value="ECO:0007669"/>
    <property type="project" value="InterPro"/>
</dbReference>
<name>A0AAU7DLH7_9BACT</name>
<dbReference type="GO" id="GO:0005975">
    <property type="term" value="P:carbohydrate metabolic process"/>
    <property type="evidence" value="ECO:0007669"/>
    <property type="project" value="InterPro"/>
</dbReference>
<dbReference type="RefSeq" id="WP_348263749.1">
    <property type="nucleotide sequence ID" value="NZ_CP121196.1"/>
</dbReference>
<evidence type="ECO:0000313" key="1">
    <source>
        <dbReference type="EMBL" id="XBH18524.1"/>
    </source>
</evidence>
<reference evidence="1" key="1">
    <citation type="submission" date="2023-03" db="EMBL/GenBank/DDBJ databases">
        <title>Edaphobacter sp.</title>
        <authorList>
            <person name="Huber K.J."/>
            <person name="Papendorf J."/>
            <person name="Pilke C."/>
            <person name="Bunk B."/>
            <person name="Sproeer C."/>
            <person name="Pester M."/>
        </authorList>
    </citation>
    <scope>NUCLEOTIDE SEQUENCE</scope>
    <source>
        <strain evidence="1">DSM 110680</strain>
    </source>
</reference>
<dbReference type="InterPro" id="IPR014718">
    <property type="entry name" value="GH-type_carb-bd"/>
</dbReference>
<organism evidence="1">
    <name type="scientific">Telmatobacter sp. DSM 110680</name>
    <dbReference type="NCBI Taxonomy" id="3036704"/>
    <lineage>
        <taxon>Bacteria</taxon>
        <taxon>Pseudomonadati</taxon>
        <taxon>Acidobacteriota</taxon>
        <taxon>Terriglobia</taxon>
        <taxon>Terriglobales</taxon>
        <taxon>Acidobacteriaceae</taxon>
        <taxon>Telmatobacter</taxon>
    </lineage>
</organism>
<evidence type="ECO:0008006" key="2">
    <source>
        <dbReference type="Google" id="ProtNLM"/>
    </source>
</evidence>
<dbReference type="SUPFAM" id="SSF74650">
    <property type="entry name" value="Galactose mutarotase-like"/>
    <property type="match status" value="1"/>
</dbReference>
<proteinExistence type="predicted"/>
<sequence>MAESVTYAAKIENVLMQAGACIVTILPQFGGKIASIRIGERELLQAPLAPIAPRSRAMTFDAADASGWDECLPSVAACRVRTEAGTAEIPDHGDLWRVEWQRQGSGNREQGTGNTADGSATLIGKCFSLPLELERKIELIEAGKCWRMKLHYRLVNTSSNSVPWSWAAHPLFAVENGDRIVLPESIKSLRLEGSGDNRLGKGGDTITWPIAKLADGNSADLSLVEAPDSGIGDKLFAGPLGASENWCALERPSAGLRIRVNFDAIATPYLGLWICYGGWPEGPGPKQVCVALEPATAPVDSLAVTGPWSRSLAPGESVSWMMGVEISTIER</sequence>
<accession>A0AAU7DLH7</accession>
<dbReference type="GO" id="GO:0030246">
    <property type="term" value="F:carbohydrate binding"/>
    <property type="evidence" value="ECO:0007669"/>
    <property type="project" value="InterPro"/>
</dbReference>
<protein>
    <recommendedName>
        <fullName evidence="2">Galactose mutarotase</fullName>
    </recommendedName>
</protein>
<dbReference type="EMBL" id="CP121196">
    <property type="protein sequence ID" value="XBH18524.1"/>
    <property type="molecule type" value="Genomic_DNA"/>
</dbReference>